<evidence type="ECO:0000256" key="3">
    <source>
        <dbReference type="ARBA" id="ARBA00022519"/>
    </source>
</evidence>
<feature type="transmembrane region" description="Helical" evidence="7">
    <location>
        <begin position="124"/>
        <end position="148"/>
    </location>
</feature>
<sequence length="454" mass="47365">MFGRSSRTVRPPTGRVDPMSGIAADVGLTMLIAIPLLLVIGVPISVSMGVGSVLAMLAVFNLDRVAITAAQRTFTGINSFSLLAIPFFVLAGVIMNNGGIAQRLINFAKALIGFVPGSLAQANIFANMLFGAISGSGVAAAAAIGSAIGPQEKAEGYDPRFSAAANTASAPSGMLIPPSNIFIIYSLASGGTSVAALFVAGYVPGVLWGLCCMLVALYFARKYKYRSEFTHGLAAKLRVAVEAIPALLLIVIIVGGIISGVFTPTEASCIAVVYALALSLAYRSIRISQIPGFLLDASKTTGMIIFMIGVSSIMAWIMAYAKIPGYIAETLLSVTDSPVAILLMMNVIMLLLGCVMDPTPAVLIFAPIFLPVALSLGIDIVHFGVIMVFNLSIGTITPPVGPILFTGCKIAGLRIEDVFKPLLPYFVALVAVLMAVTYLPALSLWLPKAAGLMN</sequence>
<evidence type="ECO:0000256" key="5">
    <source>
        <dbReference type="ARBA" id="ARBA00022989"/>
    </source>
</evidence>
<dbReference type="Pfam" id="PF06808">
    <property type="entry name" value="DctM"/>
    <property type="match status" value="1"/>
</dbReference>
<dbReference type="PANTHER" id="PTHR33362:SF2">
    <property type="entry name" value="TRAP TRANSPORTER LARGE PERMEASE PROTEIN"/>
    <property type="match status" value="1"/>
</dbReference>
<feature type="transmembrane region" description="Helical" evidence="7">
    <location>
        <begin position="265"/>
        <end position="282"/>
    </location>
</feature>
<dbReference type="AlphaFoldDB" id="A0A212KM98"/>
<dbReference type="EMBL" id="FLUO01000003">
    <property type="protein sequence ID" value="SBW12833.1"/>
    <property type="molecule type" value="Genomic_DNA"/>
</dbReference>
<feature type="transmembrane region" description="Helical" evidence="7">
    <location>
        <begin position="74"/>
        <end position="95"/>
    </location>
</feature>
<feature type="transmembrane region" description="Helical" evidence="7">
    <location>
        <begin position="339"/>
        <end position="356"/>
    </location>
</feature>
<feature type="transmembrane region" description="Helical" evidence="7">
    <location>
        <begin position="239"/>
        <end position="259"/>
    </location>
</feature>
<feature type="transmembrane region" description="Helical" evidence="7">
    <location>
        <begin position="303"/>
        <end position="327"/>
    </location>
</feature>
<proteinExistence type="inferred from homology"/>
<keyword evidence="2" id="KW-1003">Cell membrane</keyword>
<keyword evidence="6 7" id="KW-0472">Membrane</keyword>
<accession>A0A212KM98</accession>
<feature type="transmembrane region" description="Helical" evidence="7">
    <location>
        <begin position="368"/>
        <end position="389"/>
    </location>
</feature>
<organism evidence="9">
    <name type="scientific">uncultured Alphaproteobacteria bacterium</name>
    <dbReference type="NCBI Taxonomy" id="91750"/>
    <lineage>
        <taxon>Bacteria</taxon>
        <taxon>Pseudomonadati</taxon>
        <taxon>Pseudomonadota</taxon>
        <taxon>Alphaproteobacteria</taxon>
        <taxon>environmental samples</taxon>
    </lineage>
</organism>
<evidence type="ECO:0000256" key="1">
    <source>
        <dbReference type="ARBA" id="ARBA00004429"/>
    </source>
</evidence>
<comment type="subunit">
    <text evidence="7">The complex comprises the extracytoplasmic solute receptor protein and the two transmembrane proteins.</text>
</comment>
<evidence type="ECO:0000256" key="7">
    <source>
        <dbReference type="RuleBase" id="RU369079"/>
    </source>
</evidence>
<comment type="subcellular location">
    <subcellularLocation>
        <location evidence="1 7">Cell inner membrane</location>
        <topology evidence="1 7">Multi-pass membrane protein</topology>
    </subcellularLocation>
</comment>
<dbReference type="GO" id="GO:0005886">
    <property type="term" value="C:plasma membrane"/>
    <property type="evidence" value="ECO:0007669"/>
    <property type="project" value="UniProtKB-SubCell"/>
</dbReference>
<evidence type="ECO:0000256" key="6">
    <source>
        <dbReference type="ARBA" id="ARBA00023136"/>
    </source>
</evidence>
<evidence type="ECO:0000259" key="8">
    <source>
        <dbReference type="Pfam" id="PF06808"/>
    </source>
</evidence>
<comment type="similarity">
    <text evidence="7">Belongs to the TRAP transporter large permease family.</text>
</comment>
<keyword evidence="5 7" id="KW-1133">Transmembrane helix</keyword>
<feature type="domain" description="TRAP C4-dicarboxylate transport system permease DctM subunit" evidence="8">
    <location>
        <begin position="33"/>
        <end position="442"/>
    </location>
</feature>
<feature type="transmembrane region" description="Helical" evidence="7">
    <location>
        <begin position="194"/>
        <end position="219"/>
    </location>
</feature>
<dbReference type="InterPro" id="IPR004681">
    <property type="entry name" value="TRAP_DctM"/>
</dbReference>
<keyword evidence="4 7" id="KW-0812">Transmembrane</keyword>
<name>A0A212KM98_9PROT</name>
<dbReference type="PANTHER" id="PTHR33362">
    <property type="entry name" value="SIALIC ACID TRAP TRANSPORTER PERMEASE PROTEIN SIAT-RELATED"/>
    <property type="match status" value="1"/>
</dbReference>
<dbReference type="PIRSF" id="PIRSF006066">
    <property type="entry name" value="HI0050"/>
    <property type="match status" value="1"/>
</dbReference>
<feature type="transmembrane region" description="Helical" evidence="7">
    <location>
        <begin position="44"/>
        <end position="62"/>
    </location>
</feature>
<comment type="caution">
    <text evidence="7">Lacks conserved residue(s) required for the propagation of feature annotation.</text>
</comment>
<keyword evidence="7" id="KW-0813">Transport</keyword>
<gene>
    <name evidence="9" type="ORF">KL86APRO_30324</name>
</gene>
<comment type="function">
    <text evidence="7">Part of the tripartite ATP-independent periplasmic (TRAP) transport system.</text>
</comment>
<dbReference type="InterPro" id="IPR010656">
    <property type="entry name" value="DctM"/>
</dbReference>
<evidence type="ECO:0000256" key="2">
    <source>
        <dbReference type="ARBA" id="ARBA00022475"/>
    </source>
</evidence>
<dbReference type="GO" id="GO:0022857">
    <property type="term" value="F:transmembrane transporter activity"/>
    <property type="evidence" value="ECO:0007669"/>
    <property type="project" value="UniProtKB-UniRule"/>
</dbReference>
<keyword evidence="3 7" id="KW-0997">Cell inner membrane</keyword>
<evidence type="ECO:0000256" key="4">
    <source>
        <dbReference type="ARBA" id="ARBA00022692"/>
    </source>
</evidence>
<feature type="transmembrane region" description="Helical" evidence="7">
    <location>
        <begin position="422"/>
        <end position="446"/>
    </location>
</feature>
<protein>
    <recommendedName>
        <fullName evidence="7">TRAP transporter large permease protein</fullName>
    </recommendedName>
</protein>
<reference evidence="9" key="1">
    <citation type="submission" date="2016-04" db="EMBL/GenBank/DDBJ databases">
        <authorList>
            <person name="Evans L.H."/>
            <person name="Alamgir A."/>
            <person name="Owens N."/>
            <person name="Weber N.D."/>
            <person name="Virtaneva K."/>
            <person name="Barbian K."/>
            <person name="Babar A."/>
            <person name="Rosenke K."/>
        </authorList>
    </citation>
    <scope>NUCLEOTIDE SEQUENCE</scope>
    <source>
        <strain evidence="9">86</strain>
    </source>
</reference>
<dbReference type="NCBIfam" id="TIGR00786">
    <property type="entry name" value="dctM"/>
    <property type="match status" value="1"/>
</dbReference>
<evidence type="ECO:0000313" key="9">
    <source>
        <dbReference type="EMBL" id="SBW12833.1"/>
    </source>
</evidence>